<sequence>MLTAQETAVTFQVNDSMIKGKVLPGVLIEVSSAEGGTPLASGTTDAAGQLVLNLPPGRYQAAFAKAGYVYIPGTVIEVGAAPQTITTTMTMMMEAVGLTQNRRIQIVLNWGLGPDIPADLDSHVVCACASLAHVYYSAKKHEGEGHSAELDVDDIDGGGPETITLLDPPPGSYRYWVHNYSSWAPHLGKSQAVVRVVIGDAVAAEFRMPATITARVWSPFKAIEVDAALEPKIVRFTPEEEAANLPIQIPPEQTYGIEENTSDLTWGGIIASVLLAILVVAVMAVRRIIRQVA</sequence>
<keyword evidence="1" id="KW-0812">Transmembrane</keyword>
<evidence type="ECO:0000313" key="2">
    <source>
        <dbReference type="EMBL" id="RCK80153.1"/>
    </source>
</evidence>
<dbReference type="AlphaFoldDB" id="A0A367ZPW4"/>
<organism evidence="2 3">
    <name type="scientific">Candidatus Ozemobacter sibiricus</name>
    <dbReference type="NCBI Taxonomy" id="2268124"/>
    <lineage>
        <taxon>Bacteria</taxon>
        <taxon>Candidatus Ozemobacteria</taxon>
        <taxon>Candidatus Ozemobacterales</taxon>
        <taxon>Candidatus Ozemobacteraceae</taxon>
        <taxon>Candidatus Ozemobacter</taxon>
    </lineage>
</organism>
<accession>A0A367ZPW4</accession>
<name>A0A367ZPW4_9BACT</name>
<dbReference type="Proteomes" id="UP000252355">
    <property type="component" value="Unassembled WGS sequence"/>
</dbReference>
<gene>
    <name evidence="2" type="ORF">OZSIB_3657</name>
</gene>
<proteinExistence type="predicted"/>
<dbReference type="EMBL" id="QOQW01000008">
    <property type="protein sequence ID" value="RCK80153.1"/>
    <property type="molecule type" value="Genomic_DNA"/>
</dbReference>
<dbReference type="InterPro" id="IPR008969">
    <property type="entry name" value="CarboxyPept-like_regulatory"/>
</dbReference>
<reference evidence="2 3" key="1">
    <citation type="submission" date="2018-05" db="EMBL/GenBank/DDBJ databases">
        <title>A metagenomic window into the 2 km-deep terrestrial subsurface aquifer revealed taxonomically and functionally diverse microbial community comprising novel uncultured bacterial lineages.</title>
        <authorList>
            <person name="Kadnikov V.V."/>
            <person name="Mardanov A.V."/>
            <person name="Beletsky A.V."/>
            <person name="Banks D."/>
            <person name="Pimenov N.V."/>
            <person name="Frank Y.A."/>
            <person name="Karnachuk O.V."/>
            <person name="Ravin N.V."/>
        </authorList>
    </citation>
    <scope>NUCLEOTIDE SEQUENCE [LARGE SCALE GENOMIC DNA]</scope>
    <source>
        <strain evidence="2">BY5</strain>
    </source>
</reference>
<evidence type="ECO:0000256" key="1">
    <source>
        <dbReference type="SAM" id="Phobius"/>
    </source>
</evidence>
<dbReference type="Gene3D" id="2.60.40.1120">
    <property type="entry name" value="Carboxypeptidase-like, regulatory domain"/>
    <property type="match status" value="1"/>
</dbReference>
<evidence type="ECO:0000313" key="3">
    <source>
        <dbReference type="Proteomes" id="UP000252355"/>
    </source>
</evidence>
<feature type="transmembrane region" description="Helical" evidence="1">
    <location>
        <begin position="264"/>
        <end position="285"/>
    </location>
</feature>
<protein>
    <recommendedName>
        <fullName evidence="4">Carboxypeptidase regulatory-like domain-containing protein</fullName>
    </recommendedName>
</protein>
<keyword evidence="1" id="KW-0472">Membrane</keyword>
<evidence type="ECO:0008006" key="4">
    <source>
        <dbReference type="Google" id="ProtNLM"/>
    </source>
</evidence>
<comment type="caution">
    <text evidence="2">The sequence shown here is derived from an EMBL/GenBank/DDBJ whole genome shotgun (WGS) entry which is preliminary data.</text>
</comment>
<dbReference type="SUPFAM" id="SSF49464">
    <property type="entry name" value="Carboxypeptidase regulatory domain-like"/>
    <property type="match status" value="1"/>
</dbReference>
<keyword evidence="1" id="KW-1133">Transmembrane helix</keyword>